<sequence length="165" mass="18356">MDTMATAATALPAFSSVSCFSAPISKVAVYKVKLDFHVNVRCTYKKNISSRVYSIWENFPSRVPLLSYDKHNRLTINSAATSDTGLEVSKPEISVINGRKITVESREDGKIHVRVDVSGKDTEKTFDDVVTKFAKEMGPLPGFRKLKGGQYEGLFVQELLYSPDE</sequence>
<gene>
    <name evidence="1" type="ORF">KI387_025721</name>
</gene>
<evidence type="ECO:0000313" key="2">
    <source>
        <dbReference type="Proteomes" id="UP000824469"/>
    </source>
</evidence>
<evidence type="ECO:0000313" key="1">
    <source>
        <dbReference type="EMBL" id="KAH9310686.1"/>
    </source>
</evidence>
<dbReference type="PANTHER" id="PTHR30560">
    <property type="entry name" value="TRIGGER FACTOR CHAPERONE AND PEPTIDYL-PROLYL CIS/TRANS ISOMERASE"/>
    <property type="match status" value="1"/>
</dbReference>
<dbReference type="GO" id="GO:0044183">
    <property type="term" value="F:protein folding chaperone"/>
    <property type="evidence" value="ECO:0007669"/>
    <property type="project" value="TreeGrafter"/>
</dbReference>
<proteinExistence type="predicted"/>
<dbReference type="Gene3D" id="3.30.70.1050">
    <property type="entry name" value="Trigger factor ribosome-binding domain"/>
    <property type="match status" value="1"/>
</dbReference>
<dbReference type="InterPro" id="IPR005215">
    <property type="entry name" value="Trig_fac"/>
</dbReference>
<dbReference type="GO" id="GO:0003755">
    <property type="term" value="F:peptidyl-prolyl cis-trans isomerase activity"/>
    <property type="evidence" value="ECO:0007669"/>
    <property type="project" value="TreeGrafter"/>
</dbReference>
<dbReference type="AlphaFoldDB" id="A0AA38KZB4"/>
<accession>A0AA38KZB4</accession>
<dbReference type="OMA" id="YSIWENF"/>
<dbReference type="GO" id="GO:0015031">
    <property type="term" value="P:protein transport"/>
    <property type="evidence" value="ECO:0007669"/>
    <property type="project" value="InterPro"/>
</dbReference>
<comment type="caution">
    <text evidence="1">The sequence shown here is derived from an EMBL/GenBank/DDBJ whole genome shotgun (WGS) entry which is preliminary data.</text>
</comment>
<dbReference type="PANTHER" id="PTHR30560:SF4">
    <property type="entry name" value="OS01G0894700 PROTEIN"/>
    <property type="match status" value="1"/>
</dbReference>
<keyword evidence="2" id="KW-1185">Reference proteome</keyword>
<organism evidence="1 2">
    <name type="scientific">Taxus chinensis</name>
    <name type="common">Chinese yew</name>
    <name type="synonym">Taxus wallichiana var. chinensis</name>
    <dbReference type="NCBI Taxonomy" id="29808"/>
    <lineage>
        <taxon>Eukaryota</taxon>
        <taxon>Viridiplantae</taxon>
        <taxon>Streptophyta</taxon>
        <taxon>Embryophyta</taxon>
        <taxon>Tracheophyta</taxon>
        <taxon>Spermatophyta</taxon>
        <taxon>Pinopsida</taxon>
        <taxon>Pinidae</taxon>
        <taxon>Conifers II</taxon>
        <taxon>Cupressales</taxon>
        <taxon>Taxaceae</taxon>
        <taxon>Taxus</taxon>
    </lineage>
</organism>
<protein>
    <recommendedName>
        <fullName evidence="3">Trigger factor ribosome-binding bacterial domain-containing protein</fullName>
    </recommendedName>
</protein>
<dbReference type="GO" id="GO:0043022">
    <property type="term" value="F:ribosome binding"/>
    <property type="evidence" value="ECO:0007669"/>
    <property type="project" value="TreeGrafter"/>
</dbReference>
<dbReference type="EMBL" id="JAHRHJ020000006">
    <property type="protein sequence ID" value="KAH9310686.1"/>
    <property type="molecule type" value="Genomic_DNA"/>
</dbReference>
<dbReference type="GO" id="GO:0043335">
    <property type="term" value="P:protein unfolding"/>
    <property type="evidence" value="ECO:0007669"/>
    <property type="project" value="TreeGrafter"/>
</dbReference>
<dbReference type="Proteomes" id="UP000824469">
    <property type="component" value="Unassembled WGS sequence"/>
</dbReference>
<name>A0AA38KZB4_TAXCH</name>
<reference evidence="1 2" key="1">
    <citation type="journal article" date="2021" name="Nat. Plants">
        <title>The Taxus genome provides insights into paclitaxel biosynthesis.</title>
        <authorList>
            <person name="Xiong X."/>
            <person name="Gou J."/>
            <person name="Liao Q."/>
            <person name="Li Y."/>
            <person name="Zhou Q."/>
            <person name="Bi G."/>
            <person name="Li C."/>
            <person name="Du R."/>
            <person name="Wang X."/>
            <person name="Sun T."/>
            <person name="Guo L."/>
            <person name="Liang H."/>
            <person name="Lu P."/>
            <person name="Wu Y."/>
            <person name="Zhang Z."/>
            <person name="Ro D.K."/>
            <person name="Shang Y."/>
            <person name="Huang S."/>
            <person name="Yan J."/>
        </authorList>
    </citation>
    <scope>NUCLEOTIDE SEQUENCE [LARGE SCALE GENOMIC DNA]</scope>
    <source>
        <strain evidence="1">Ta-2019</strain>
    </source>
</reference>
<evidence type="ECO:0008006" key="3">
    <source>
        <dbReference type="Google" id="ProtNLM"/>
    </source>
</evidence>
<dbReference type="InterPro" id="IPR036611">
    <property type="entry name" value="Trigger_fac_ribosome-bd_sf"/>
</dbReference>
<dbReference type="GO" id="GO:0051083">
    <property type="term" value="P:'de novo' cotranslational protein folding"/>
    <property type="evidence" value="ECO:0007669"/>
    <property type="project" value="TreeGrafter"/>
</dbReference>